<evidence type="ECO:0000313" key="4">
    <source>
        <dbReference type="Proteomes" id="UP000215453"/>
    </source>
</evidence>
<dbReference type="InterPro" id="IPR012664">
    <property type="entry name" value="CHP02452"/>
</dbReference>
<name>A0A1Y6LEG9_ZYMTR</name>
<dbReference type="Pfam" id="PF10021">
    <property type="entry name" value="PARG_cat_microb"/>
    <property type="match status" value="1"/>
</dbReference>
<feature type="region of interest" description="Disordered" evidence="1">
    <location>
        <begin position="421"/>
        <end position="444"/>
    </location>
</feature>
<dbReference type="AlphaFoldDB" id="A0A1Y6LEG9"/>
<evidence type="ECO:0000313" key="3">
    <source>
        <dbReference type="EMBL" id="SMY21728.1"/>
    </source>
</evidence>
<dbReference type="PANTHER" id="PTHR35596">
    <property type="entry name" value="DUF2263 DOMAIN-CONTAINING PROTEIN"/>
    <property type="match status" value="1"/>
</dbReference>
<feature type="compositionally biased region" description="Polar residues" evidence="1">
    <location>
        <begin position="305"/>
        <end position="323"/>
    </location>
</feature>
<dbReference type="InterPro" id="IPR043472">
    <property type="entry name" value="Macro_dom-like"/>
</dbReference>
<evidence type="ECO:0000256" key="1">
    <source>
        <dbReference type="SAM" id="MobiDB-lite"/>
    </source>
</evidence>
<sequence>MASSGRADREARARFTITRAIPELLRNSPKARSGVSQSDLVVDPPISTTTTTINHTTPIIRPDLKIRISTGDTLQAASRCSSRPYASKRNSNANRIDDSRPNVTVHNMASLKTPGGGFMTGGNGQEEFLCARTTLHSSLHPSLYPLPEVGAIYTPDVLVFRDTNAIDLPRRDRFFVNVISAGLPKHPDPNRLRALDREPECSCGVSYCDAHRDLVLRKMKAILRIADSKSCHTLVLGAWGAGSLNHPVQEVARLWRRVLVGSPRQRRPNAEQFPSIKEIIFSIPHSSFAREFRRIFDDVLAPESPISSPPSLQTDTSSPQSIRQAARHDAELQRNFAKAASLELQIEQASSAYVRGRLKEDLRAVNHSLALGRAAKASLTSLDEDEDFDEDLDEDLEDDYVVSGYIGSDGEEQGFYCVDGGATTTTSEEEDGGGSSEGERNYEFKFGSGTTDTVYEEDEDEDDELDFIDGVGRGRSGSSAWTGVGSGGVQNFDPSTGWFRGSIDQLMNAHVSKMGPRRGSDAQGGGFVGDADASLGSPILVAERGEGIELMEEEMLERLRGVGMVGG</sequence>
<protein>
    <recommendedName>
        <fullName evidence="2">Microbial-type PARG catalytic domain-containing protein</fullName>
    </recommendedName>
</protein>
<gene>
    <name evidence="3" type="ORF">ZT1A5_G3166</name>
</gene>
<dbReference type="NCBIfam" id="TIGR02452">
    <property type="entry name" value="TIGR02452 family protein"/>
    <property type="match status" value="1"/>
</dbReference>
<feature type="region of interest" description="Disordered" evidence="1">
    <location>
        <begin position="304"/>
        <end position="323"/>
    </location>
</feature>
<dbReference type="SUPFAM" id="SSF52949">
    <property type="entry name" value="Macro domain-like"/>
    <property type="match status" value="1"/>
</dbReference>
<feature type="domain" description="Microbial-type PARG catalytic" evidence="2">
    <location>
        <begin position="58"/>
        <end position="162"/>
    </location>
</feature>
<proteinExistence type="predicted"/>
<dbReference type="PANTHER" id="PTHR35596:SF1">
    <property type="entry name" value="MICROBIAL-TYPE PARG CATALYTIC DOMAIN-CONTAINING PROTEIN"/>
    <property type="match status" value="1"/>
</dbReference>
<organism evidence="3 4">
    <name type="scientific">Zymoseptoria tritici ST99CH_1A5</name>
    <dbReference type="NCBI Taxonomy" id="1276529"/>
    <lineage>
        <taxon>Eukaryota</taxon>
        <taxon>Fungi</taxon>
        <taxon>Dikarya</taxon>
        <taxon>Ascomycota</taxon>
        <taxon>Pezizomycotina</taxon>
        <taxon>Dothideomycetes</taxon>
        <taxon>Dothideomycetidae</taxon>
        <taxon>Mycosphaerellales</taxon>
        <taxon>Mycosphaerellaceae</taxon>
        <taxon>Zymoseptoria</taxon>
    </lineage>
</organism>
<accession>A0A1Y6LEG9</accession>
<evidence type="ECO:0000259" key="2">
    <source>
        <dbReference type="Pfam" id="PF10021"/>
    </source>
</evidence>
<dbReference type="Gene3D" id="3.40.220.10">
    <property type="entry name" value="Leucine Aminopeptidase, subunit E, domain 1"/>
    <property type="match status" value="1"/>
</dbReference>
<feature type="region of interest" description="Disordered" evidence="1">
    <location>
        <begin position="77"/>
        <end position="103"/>
    </location>
</feature>
<dbReference type="Proteomes" id="UP000215453">
    <property type="component" value="Chromosome 2"/>
</dbReference>
<dbReference type="EMBL" id="LT882677">
    <property type="protein sequence ID" value="SMY21728.1"/>
    <property type="molecule type" value="Genomic_DNA"/>
</dbReference>
<dbReference type="InterPro" id="IPR019261">
    <property type="entry name" value="PARG_cat_microbial"/>
</dbReference>
<reference evidence="3 4" key="1">
    <citation type="submission" date="2016-10" db="EMBL/GenBank/DDBJ databases">
        <authorList>
            <person name="Varghese N."/>
        </authorList>
    </citation>
    <scope>NUCLEOTIDE SEQUENCE [LARGE SCALE GENOMIC DNA]</scope>
</reference>